<dbReference type="EMBL" id="GDID01007601">
    <property type="protein sequence ID" value="JAP89005.1"/>
    <property type="molecule type" value="Transcribed_RNA"/>
</dbReference>
<feature type="coiled-coil region" evidence="1">
    <location>
        <begin position="168"/>
        <end position="220"/>
    </location>
</feature>
<gene>
    <name evidence="2" type="ORF">TPC1_31500</name>
</gene>
<evidence type="ECO:0000256" key="1">
    <source>
        <dbReference type="SAM" id="Coils"/>
    </source>
</evidence>
<organism evidence="2">
    <name type="scientific">Trepomonas sp. PC1</name>
    <dbReference type="NCBI Taxonomy" id="1076344"/>
    <lineage>
        <taxon>Eukaryota</taxon>
        <taxon>Metamonada</taxon>
        <taxon>Diplomonadida</taxon>
        <taxon>Hexamitidae</taxon>
        <taxon>Hexamitinae</taxon>
        <taxon>Trepomonas</taxon>
    </lineage>
</organism>
<reference evidence="2" key="1">
    <citation type="submission" date="2015-07" db="EMBL/GenBank/DDBJ databases">
        <title>Adaptation to a free-living lifestyle via gene acquisitions in the diplomonad Trepomonas sp. PC1.</title>
        <authorList>
            <person name="Xu F."/>
            <person name="Jerlstrom-Hultqvist J."/>
            <person name="Kolisko M."/>
            <person name="Simpson A.G.B."/>
            <person name="Roger A.J."/>
            <person name="Svard S.G."/>
            <person name="Andersson J.O."/>
        </authorList>
    </citation>
    <scope>NUCLEOTIDE SEQUENCE</scope>
    <source>
        <strain evidence="2">PC1</strain>
    </source>
</reference>
<proteinExistence type="predicted"/>
<dbReference type="AlphaFoldDB" id="A0A146JZ56"/>
<feature type="coiled-coil region" evidence="1">
    <location>
        <begin position="270"/>
        <end position="311"/>
    </location>
</feature>
<keyword evidence="1" id="KW-0175">Coiled coil</keyword>
<name>A0A146JZ56_9EUKA</name>
<evidence type="ECO:0000313" key="2">
    <source>
        <dbReference type="EMBL" id="JAP89005.1"/>
    </source>
</evidence>
<feature type="non-terminal residue" evidence="2">
    <location>
        <position position="1"/>
    </location>
</feature>
<feature type="coiled-coil region" evidence="1">
    <location>
        <begin position="92"/>
        <end position="126"/>
    </location>
</feature>
<protein>
    <submittedName>
        <fullName evidence="2">Uncharacterized protein</fullName>
    </submittedName>
</protein>
<sequence>CRFCDKTSSSMLSDDIIQVMQVQNRPLNDQIIVIQQVASNLKSKIQSSRLNTGPMMEFLDLLIAFLNSPQVKIQQRADECRLHRKNARYEASMQLEKQLRDTSAQLESLKSENSKQEVQKHRLLEKQNEFLELQNDASVLRYLGQLILDLTRESIQCQEKVDQFKIDVDETAEQNARLDYEREELDNREFALQEELEEKIQLQEQLKLQLKDQIDSKQMECDKRIEQVKMEYVQFRNESETLINVNQVLQQAKEAFQKHSMDIPLLHNTIQETQRHNDQMNQDINEYDMRLSMQEEEIQQNQQIIEQLKLKGDSRQTEEQQMQEIMIKYEQIIGQMQDQIRMQTERNKQLM</sequence>
<accession>A0A146JZ56</accession>
<feature type="non-terminal residue" evidence="2">
    <location>
        <position position="351"/>
    </location>
</feature>